<organism evidence="2 3">
    <name type="scientific">Denitrificimonas caeni</name>
    <dbReference type="NCBI Taxonomy" id="521720"/>
    <lineage>
        <taxon>Bacteria</taxon>
        <taxon>Pseudomonadati</taxon>
        <taxon>Pseudomonadota</taxon>
        <taxon>Gammaproteobacteria</taxon>
        <taxon>Pseudomonadales</taxon>
        <taxon>Pseudomonadaceae</taxon>
        <taxon>Denitrificimonas</taxon>
    </lineage>
</organism>
<keyword evidence="1" id="KW-0812">Transmembrane</keyword>
<accession>A0AAE9VQB3</accession>
<reference evidence="2 3" key="1">
    <citation type="submission" date="2022-12" db="EMBL/GenBank/DDBJ databases">
        <title>Coexistence and Characterization of a Novel Tigecycline Resistance gene tet(X) variant and blaNDM-1 in a Pseudomonas caeni Isolate of Chicken Origin.</title>
        <authorList>
            <person name="Lu X."/>
            <person name="Zhang L."/>
            <person name="Li R."/>
            <person name="Wang Z."/>
        </authorList>
    </citation>
    <scope>NUCLEOTIDE SEQUENCE [LARGE SCALE GENOMIC DNA]</scope>
    <source>
        <strain evidence="2 3">CE14</strain>
    </source>
</reference>
<dbReference type="EMBL" id="CP114976">
    <property type="protein sequence ID" value="WBE24380.1"/>
    <property type="molecule type" value="Genomic_DNA"/>
</dbReference>
<dbReference type="Proteomes" id="UP001212189">
    <property type="component" value="Chromosome"/>
</dbReference>
<dbReference type="KEGG" id="dce:O6P33_08315"/>
<evidence type="ECO:0000313" key="3">
    <source>
        <dbReference type="Proteomes" id="UP001212189"/>
    </source>
</evidence>
<keyword evidence="1" id="KW-1133">Transmembrane helix</keyword>
<feature type="transmembrane region" description="Helical" evidence="1">
    <location>
        <begin position="6"/>
        <end position="26"/>
    </location>
</feature>
<sequence length="216" mass="24101">MQFIGLGIGIAILALVILLFAARLLLGERWLMGWLRGMLGLSLLSIAVIGALIAYDISTYAEIPSDKPLLTISAKAEGPQRYRVTVLEGATERSFLLDGDLWQLDVRQLHWKGLADLIGLKPGYRLETLNGRFFAIEQQELAAFTHVELAKSRYGVDFWQWLRNFEKDLFIVDANPLRVSYLPIADGAVYSVSLVPTGLMAEPLNNAAQQALKDWQ</sequence>
<dbReference type="AlphaFoldDB" id="A0AAE9VQB3"/>
<evidence type="ECO:0000256" key="1">
    <source>
        <dbReference type="SAM" id="Phobius"/>
    </source>
</evidence>
<dbReference type="RefSeq" id="WP_269817323.1">
    <property type="nucleotide sequence ID" value="NZ_CP114976.1"/>
</dbReference>
<keyword evidence="3" id="KW-1185">Reference proteome</keyword>
<keyword evidence="1" id="KW-0472">Membrane</keyword>
<proteinExistence type="predicted"/>
<evidence type="ECO:0008006" key="4">
    <source>
        <dbReference type="Google" id="ProtNLM"/>
    </source>
</evidence>
<gene>
    <name evidence="2" type="ORF">O6P33_08315</name>
</gene>
<feature type="transmembrane region" description="Helical" evidence="1">
    <location>
        <begin position="38"/>
        <end position="55"/>
    </location>
</feature>
<name>A0AAE9VQB3_9GAMM</name>
<protein>
    <recommendedName>
        <fullName evidence="4">Cation/multidrug efflux pump</fullName>
    </recommendedName>
</protein>
<evidence type="ECO:0000313" key="2">
    <source>
        <dbReference type="EMBL" id="WBE24380.1"/>
    </source>
</evidence>